<protein>
    <recommendedName>
        <fullName evidence="1">YbaK/aminoacyl-tRNA synthetase-associated domain-containing protein</fullName>
    </recommendedName>
</protein>
<accession>A0A5E6M5Q7</accession>
<dbReference type="SUPFAM" id="SSF55826">
    <property type="entry name" value="YbaK/ProRS associated domain"/>
    <property type="match status" value="1"/>
</dbReference>
<dbReference type="EMBL" id="CABFUZ020000025">
    <property type="protein sequence ID" value="VVM04648.1"/>
    <property type="molecule type" value="Genomic_DNA"/>
</dbReference>
<gene>
    <name evidence="2" type="ORF">MAMC_00164</name>
</gene>
<proteinExistence type="predicted"/>
<dbReference type="Proteomes" id="UP000381693">
    <property type="component" value="Unassembled WGS sequence"/>
</dbReference>
<dbReference type="RefSeq" id="WP_142524313.1">
    <property type="nucleotide sequence ID" value="NZ_CABFUZ020000025.1"/>
</dbReference>
<evidence type="ECO:0000313" key="2">
    <source>
        <dbReference type="EMBL" id="VVM04648.1"/>
    </source>
</evidence>
<evidence type="ECO:0000259" key="1">
    <source>
        <dbReference type="Pfam" id="PF04073"/>
    </source>
</evidence>
<feature type="domain" description="YbaK/aminoacyl-tRNA synthetase-associated" evidence="1">
    <location>
        <begin position="23"/>
        <end position="144"/>
    </location>
</feature>
<organism evidence="2 3">
    <name type="scientific">Methylacidimicrobium cyclopophantes</name>
    <dbReference type="NCBI Taxonomy" id="1041766"/>
    <lineage>
        <taxon>Bacteria</taxon>
        <taxon>Pseudomonadati</taxon>
        <taxon>Verrucomicrobiota</taxon>
        <taxon>Methylacidimicrobium</taxon>
    </lineage>
</organism>
<dbReference type="InterPro" id="IPR036754">
    <property type="entry name" value="YbaK/aa-tRNA-synt-asso_dom_sf"/>
</dbReference>
<reference evidence="2" key="1">
    <citation type="submission" date="2019-09" db="EMBL/GenBank/DDBJ databases">
        <authorList>
            <person name="Cremers G."/>
        </authorList>
    </citation>
    <scope>NUCLEOTIDE SEQUENCE [LARGE SCALE GENOMIC DNA]</scope>
    <source>
        <strain evidence="2">3B</strain>
    </source>
</reference>
<dbReference type="Pfam" id="PF04073">
    <property type="entry name" value="tRNA_edit"/>
    <property type="match status" value="1"/>
</dbReference>
<dbReference type="GO" id="GO:0002161">
    <property type="term" value="F:aminoacyl-tRNA deacylase activity"/>
    <property type="evidence" value="ECO:0007669"/>
    <property type="project" value="InterPro"/>
</dbReference>
<sequence length="154" mass="17027">MAIVRRLQQYLEENRIPYRVSHHPEAFTSQEVAAASHVSGKHLAKVVMVKSPDGLAMAVLSTRHPVDLDKLKVLMEVSEVAFAREEEFAPLLPDCRPGTAPPFGNLYGRKVYVDREIASQSELVFQAGTHEDLASLAYADFARLVEPTVGDIAK</sequence>
<dbReference type="CDD" id="cd04332">
    <property type="entry name" value="YbaK_like"/>
    <property type="match status" value="1"/>
</dbReference>
<dbReference type="Gene3D" id="3.90.960.10">
    <property type="entry name" value="YbaK/aminoacyl-tRNA synthetase-associated domain"/>
    <property type="match status" value="1"/>
</dbReference>
<name>A0A5E6M5Q7_9BACT</name>
<dbReference type="InterPro" id="IPR007214">
    <property type="entry name" value="YbaK/aa-tRNA-synth-assoc-dom"/>
</dbReference>
<comment type="caution">
    <text evidence="2">The sequence shown here is derived from an EMBL/GenBank/DDBJ whole genome shotgun (WGS) entry which is preliminary data.</text>
</comment>
<dbReference type="OrthoDB" id="9786549at2"/>
<dbReference type="AlphaFoldDB" id="A0A5E6M5Q7"/>
<keyword evidence="3" id="KW-1185">Reference proteome</keyword>
<evidence type="ECO:0000313" key="3">
    <source>
        <dbReference type="Proteomes" id="UP000381693"/>
    </source>
</evidence>